<dbReference type="Proteomes" id="UP001314205">
    <property type="component" value="Unassembled WGS sequence"/>
</dbReference>
<comment type="caution">
    <text evidence="2">The sequence shown here is derived from an EMBL/GenBank/DDBJ whole genome shotgun (WGS) entry which is preliminary data.</text>
</comment>
<keyword evidence="3" id="KW-1185">Reference proteome</keyword>
<reference evidence="2 3" key="1">
    <citation type="submission" date="2023-11" db="EMBL/GenBank/DDBJ databases">
        <authorList>
            <person name="Hedman E."/>
            <person name="Englund M."/>
            <person name="Stromberg M."/>
            <person name="Nyberg Akerstrom W."/>
            <person name="Nylinder S."/>
            <person name="Jareborg N."/>
            <person name="Kallberg Y."/>
            <person name="Kronander E."/>
        </authorList>
    </citation>
    <scope>NUCLEOTIDE SEQUENCE [LARGE SCALE GENOMIC DNA]</scope>
</reference>
<dbReference type="AlphaFoldDB" id="A0AAV1KRE8"/>
<sequence length="110" mass="12450">MTLFLLASGNWIPYLRSITCLPKSDYASRALRKIQEGAKTQKKKWHISCGNLTIGQMVMVKENNLPPLLWLLGRVTKLIPGKDGVARVAEVKTKKGHLLRACNRRRHTTN</sequence>
<dbReference type="EMBL" id="CAVLGL010000079">
    <property type="protein sequence ID" value="CAK1585623.1"/>
    <property type="molecule type" value="Genomic_DNA"/>
</dbReference>
<evidence type="ECO:0000313" key="2">
    <source>
        <dbReference type="EMBL" id="CAK1585623.1"/>
    </source>
</evidence>
<protein>
    <recommendedName>
        <fullName evidence="1">DUF5641 domain-containing protein</fullName>
    </recommendedName>
</protein>
<name>A0AAV1KRE8_9NEOP</name>
<accession>A0AAV1KRE8</accession>
<feature type="domain" description="DUF5641" evidence="1">
    <location>
        <begin position="40"/>
        <end position="104"/>
    </location>
</feature>
<gene>
    <name evidence="2" type="ORF">PARMNEM_LOCUS6680</name>
</gene>
<proteinExistence type="predicted"/>
<dbReference type="Pfam" id="PF18701">
    <property type="entry name" value="DUF5641"/>
    <property type="match status" value="1"/>
</dbReference>
<evidence type="ECO:0000313" key="3">
    <source>
        <dbReference type="Proteomes" id="UP001314205"/>
    </source>
</evidence>
<dbReference type="InterPro" id="IPR040676">
    <property type="entry name" value="DUF5641"/>
</dbReference>
<evidence type="ECO:0000259" key="1">
    <source>
        <dbReference type="Pfam" id="PF18701"/>
    </source>
</evidence>
<organism evidence="2 3">
    <name type="scientific">Parnassius mnemosyne</name>
    <name type="common">clouded apollo</name>
    <dbReference type="NCBI Taxonomy" id="213953"/>
    <lineage>
        <taxon>Eukaryota</taxon>
        <taxon>Metazoa</taxon>
        <taxon>Ecdysozoa</taxon>
        <taxon>Arthropoda</taxon>
        <taxon>Hexapoda</taxon>
        <taxon>Insecta</taxon>
        <taxon>Pterygota</taxon>
        <taxon>Neoptera</taxon>
        <taxon>Endopterygota</taxon>
        <taxon>Lepidoptera</taxon>
        <taxon>Glossata</taxon>
        <taxon>Ditrysia</taxon>
        <taxon>Papilionoidea</taxon>
        <taxon>Papilionidae</taxon>
        <taxon>Parnassiinae</taxon>
        <taxon>Parnassini</taxon>
        <taxon>Parnassius</taxon>
        <taxon>Driopa</taxon>
    </lineage>
</organism>